<reference evidence="11" key="3">
    <citation type="submission" date="2025-09" db="UniProtKB">
        <authorList>
            <consortium name="Ensembl"/>
        </authorList>
    </citation>
    <scope>IDENTIFICATION</scope>
</reference>
<feature type="transmembrane region" description="Helical" evidence="9">
    <location>
        <begin position="75"/>
        <end position="94"/>
    </location>
</feature>
<dbReference type="Ensembl" id="ENSCMMT00000007918.1">
    <property type="protein sequence ID" value="ENSCMMP00000007155.1"/>
    <property type="gene ID" value="ENSCMMG00000004564.1"/>
</dbReference>
<dbReference type="GO" id="GO:0042056">
    <property type="term" value="F:chemoattractant activity"/>
    <property type="evidence" value="ECO:0007669"/>
    <property type="project" value="TreeGrafter"/>
</dbReference>
<dbReference type="GO" id="GO:0042742">
    <property type="term" value="P:defense response to bacterium"/>
    <property type="evidence" value="ECO:0007669"/>
    <property type="project" value="UniProtKB-KW"/>
</dbReference>
<keyword evidence="8" id="KW-1015">Disulfide bond</keyword>
<keyword evidence="9" id="KW-1133">Transmembrane helix</keyword>
<sequence length="138" mass="15386">MQSRCQQDFPFIELPSPITALKDRCPDLAMWKGQSTLGEEDGRERVEDPFGLKVSEDSPTSELLYLVPLHSDMKLIYLFFAVLLLVLQSSLGFMRAPNNAVQCKQAGGTCSTDHCPPPNTRAFGRCQQGIPCCRTVYD</sequence>
<feature type="domain" description="Beta-defensin-like" evidence="10">
    <location>
        <begin position="100"/>
        <end position="134"/>
    </location>
</feature>
<dbReference type="GO" id="GO:0031731">
    <property type="term" value="F:CCR6 chemokine receptor binding"/>
    <property type="evidence" value="ECO:0007669"/>
    <property type="project" value="TreeGrafter"/>
</dbReference>
<keyword evidence="5" id="KW-0732">Signal</keyword>
<dbReference type="Proteomes" id="UP000694556">
    <property type="component" value="Chromosome 3"/>
</dbReference>
<dbReference type="PANTHER" id="PTHR20515:SF20">
    <property type="entry name" value="GALLINACIN-1-RELATED"/>
    <property type="match status" value="1"/>
</dbReference>
<dbReference type="Pfam" id="PF00711">
    <property type="entry name" value="Defensin_beta"/>
    <property type="match status" value="1"/>
</dbReference>
<evidence type="ECO:0000256" key="5">
    <source>
        <dbReference type="ARBA" id="ARBA00022729"/>
    </source>
</evidence>
<evidence type="ECO:0000256" key="2">
    <source>
        <dbReference type="ARBA" id="ARBA00007371"/>
    </source>
</evidence>
<evidence type="ECO:0000256" key="1">
    <source>
        <dbReference type="ARBA" id="ARBA00004613"/>
    </source>
</evidence>
<name>A0A8C3BJA5_CAIMO</name>
<keyword evidence="9" id="KW-0812">Transmembrane</keyword>
<evidence type="ECO:0000256" key="4">
    <source>
        <dbReference type="ARBA" id="ARBA00022529"/>
    </source>
</evidence>
<evidence type="ECO:0000256" key="6">
    <source>
        <dbReference type="ARBA" id="ARBA00022940"/>
    </source>
</evidence>
<dbReference type="GO" id="GO:0005615">
    <property type="term" value="C:extracellular space"/>
    <property type="evidence" value="ECO:0007669"/>
    <property type="project" value="TreeGrafter"/>
</dbReference>
<keyword evidence="6" id="KW-0211">Defensin</keyword>
<dbReference type="AlphaFoldDB" id="A0A8C3BJA5"/>
<keyword evidence="9" id="KW-0472">Membrane</keyword>
<dbReference type="InterPro" id="IPR001855">
    <property type="entry name" value="Defensin_beta-like"/>
</dbReference>
<keyword evidence="12" id="KW-1185">Reference proteome</keyword>
<reference evidence="11" key="1">
    <citation type="submission" date="2018-09" db="EMBL/GenBank/DDBJ databases">
        <title>Common duck and Muscovy duck high density SNP chip.</title>
        <authorList>
            <person name="Vignal A."/>
            <person name="Thebault N."/>
            <person name="Warren W.C."/>
        </authorList>
    </citation>
    <scope>NUCLEOTIDE SEQUENCE [LARGE SCALE GENOMIC DNA]</scope>
</reference>
<keyword evidence="7" id="KW-0044">Antibiotic</keyword>
<comment type="similarity">
    <text evidence="2">Belongs to the beta-defensin family.</text>
</comment>
<evidence type="ECO:0000313" key="12">
    <source>
        <dbReference type="Proteomes" id="UP000694556"/>
    </source>
</evidence>
<accession>A0A8C3BJA5</accession>
<keyword evidence="3" id="KW-0964">Secreted</keyword>
<proteinExistence type="inferred from homology"/>
<comment type="subcellular location">
    <subcellularLocation>
        <location evidence="1">Secreted</location>
    </subcellularLocation>
</comment>
<organism evidence="11 12">
    <name type="scientific">Cairina moschata</name>
    <name type="common">Muscovy duck</name>
    <dbReference type="NCBI Taxonomy" id="8855"/>
    <lineage>
        <taxon>Eukaryota</taxon>
        <taxon>Metazoa</taxon>
        <taxon>Chordata</taxon>
        <taxon>Craniata</taxon>
        <taxon>Vertebrata</taxon>
        <taxon>Euteleostomi</taxon>
        <taxon>Archelosauria</taxon>
        <taxon>Archosauria</taxon>
        <taxon>Dinosauria</taxon>
        <taxon>Saurischia</taxon>
        <taxon>Theropoda</taxon>
        <taxon>Coelurosauria</taxon>
        <taxon>Aves</taxon>
        <taxon>Neognathae</taxon>
        <taxon>Galloanserae</taxon>
        <taxon>Anseriformes</taxon>
        <taxon>Anatidae</taxon>
        <taxon>Anatinae</taxon>
        <taxon>Cairina</taxon>
    </lineage>
</organism>
<evidence type="ECO:0000256" key="7">
    <source>
        <dbReference type="ARBA" id="ARBA00023022"/>
    </source>
</evidence>
<reference evidence="11" key="2">
    <citation type="submission" date="2025-08" db="UniProtKB">
        <authorList>
            <consortium name="Ensembl"/>
        </authorList>
    </citation>
    <scope>IDENTIFICATION</scope>
</reference>
<evidence type="ECO:0000259" key="10">
    <source>
        <dbReference type="Pfam" id="PF00711"/>
    </source>
</evidence>
<evidence type="ECO:0000256" key="8">
    <source>
        <dbReference type="ARBA" id="ARBA00023157"/>
    </source>
</evidence>
<keyword evidence="4" id="KW-0929">Antimicrobial</keyword>
<dbReference type="PANTHER" id="PTHR20515">
    <property type="entry name" value="BETA-DEFENSIN"/>
    <property type="match status" value="1"/>
</dbReference>
<protein>
    <recommendedName>
        <fullName evidence="10">Beta-defensin-like domain-containing protein</fullName>
    </recommendedName>
</protein>
<dbReference type="GO" id="GO:0060326">
    <property type="term" value="P:cell chemotaxis"/>
    <property type="evidence" value="ECO:0007669"/>
    <property type="project" value="TreeGrafter"/>
</dbReference>
<evidence type="ECO:0000256" key="3">
    <source>
        <dbReference type="ARBA" id="ARBA00022525"/>
    </source>
</evidence>
<evidence type="ECO:0000256" key="9">
    <source>
        <dbReference type="SAM" id="Phobius"/>
    </source>
</evidence>
<evidence type="ECO:0000313" key="11">
    <source>
        <dbReference type="Ensembl" id="ENSCMMP00000007155.1"/>
    </source>
</evidence>